<accession>A0A4Y5JUB0</accession>
<reference evidence="2" key="1">
    <citation type="journal article" date="2020" name="bioRxiv">
        <title>Integrative omics analysis of Pseudomonas aeruginosa virus PA5oct highlights the molecular complexity of jumbo phages.</title>
        <authorList>
            <person name="Lood C."/>
            <person name="Danis-Wlodarczyk K."/>
            <person name="Blasdel B.G."/>
            <person name="Jang H.B."/>
            <person name="Vandenheuvel D."/>
            <person name="Briers Y."/>
            <person name="Noben J.-P."/>
            <person name="van Noort V."/>
            <person name="Drulis-Kawa Z."/>
            <person name="Lavigne R."/>
        </authorList>
    </citation>
    <scope>NUCLEOTIDE SEQUENCE [LARGE SCALE GENOMIC DNA]</scope>
</reference>
<keyword evidence="2" id="KW-1185">Reference proteome</keyword>
<sequence>MVFFCMIYNDSWEFKCFLRLLQSMQNNAYVNSTKHAHNALFVCFVYTALLCKLACKITHFCSYNARGTYS</sequence>
<evidence type="ECO:0000313" key="2">
    <source>
        <dbReference type="Proteomes" id="UP000316733"/>
    </source>
</evidence>
<dbReference type="Proteomes" id="UP000316733">
    <property type="component" value="Segment"/>
</dbReference>
<name>A0A4Y5JUB0_9CAUD</name>
<gene>
    <name evidence="1" type="ORF">EST35_0386</name>
</gene>
<evidence type="ECO:0000313" key="1">
    <source>
        <dbReference type="EMBL" id="QCG76266.1"/>
    </source>
</evidence>
<protein>
    <submittedName>
        <fullName evidence="1">Uncharacterized protein</fullName>
    </submittedName>
</protein>
<organism evidence="1 2">
    <name type="scientific">Pseudomonas phage vB_PaeM_PA5oct</name>
    <dbReference type="NCBI Taxonomy" id="2163605"/>
    <lineage>
        <taxon>Viruses</taxon>
        <taxon>Duplodnaviria</taxon>
        <taxon>Heunggongvirae</taxon>
        <taxon>Uroviricota</taxon>
        <taxon>Caudoviricetes</taxon>
        <taxon>Arenbergviridae</taxon>
        <taxon>Wroclawvirus</taxon>
        <taxon>Wroclawvirus PA5oct</taxon>
    </lineage>
</organism>
<proteinExistence type="predicted"/>
<dbReference type="EMBL" id="MK797984">
    <property type="protein sequence ID" value="QCG76266.1"/>
    <property type="molecule type" value="Genomic_DNA"/>
</dbReference>